<dbReference type="FunFam" id="3.30.460.30:FF:000001">
    <property type="entry name" value="Glutamyl-tRNA reductase"/>
    <property type="match status" value="1"/>
</dbReference>
<feature type="active site" description="Nucleophile" evidence="8 9">
    <location>
        <position position="47"/>
    </location>
</feature>
<feature type="binding site" evidence="8 11">
    <location>
        <begin position="186"/>
        <end position="191"/>
    </location>
    <ligand>
        <name>NADP(+)</name>
        <dbReference type="ChEBI" id="CHEBI:58349"/>
    </ligand>
</feature>
<evidence type="ECO:0000259" key="14">
    <source>
        <dbReference type="Pfam" id="PF00745"/>
    </source>
</evidence>
<dbReference type="InterPro" id="IPR018214">
    <property type="entry name" value="GluRdtase_CS"/>
</dbReference>
<dbReference type="Pfam" id="PF01488">
    <property type="entry name" value="Shikimate_DH"/>
    <property type="match status" value="1"/>
</dbReference>
<evidence type="ECO:0000256" key="3">
    <source>
        <dbReference type="ARBA" id="ARBA00012970"/>
    </source>
</evidence>
<evidence type="ECO:0000256" key="11">
    <source>
        <dbReference type="PIRSR" id="PIRSR000445-3"/>
    </source>
</evidence>
<evidence type="ECO:0000256" key="12">
    <source>
        <dbReference type="PIRSR" id="PIRSR000445-4"/>
    </source>
</evidence>
<dbReference type="Pfam" id="PF00745">
    <property type="entry name" value="GlutR_dimer"/>
    <property type="match status" value="1"/>
</dbReference>
<protein>
    <recommendedName>
        <fullName evidence="3 8">Glutamyl-tRNA reductase</fullName>
        <shortName evidence="8">GluTR</shortName>
        <ecNumber evidence="3 8">1.2.1.70</ecNumber>
    </recommendedName>
</protein>
<evidence type="ECO:0000259" key="15">
    <source>
        <dbReference type="Pfam" id="PF01488"/>
    </source>
</evidence>
<dbReference type="PIRSF" id="PIRSF000445">
    <property type="entry name" value="4pyrrol_synth_GluRdtase"/>
    <property type="match status" value="1"/>
</dbReference>
<dbReference type="EMBL" id="JADIXZ010000001">
    <property type="protein sequence ID" value="MBK6299756.1"/>
    <property type="molecule type" value="Genomic_DNA"/>
</dbReference>
<dbReference type="AlphaFoldDB" id="A0A934X2E9"/>
<dbReference type="HAMAP" id="MF_00087">
    <property type="entry name" value="Glu_tRNA_reductase"/>
    <property type="match status" value="1"/>
</dbReference>
<comment type="similarity">
    <text evidence="2 8 13">Belongs to the glutamyl-tRNA reductase family.</text>
</comment>
<keyword evidence="6 8" id="KW-0627">Porphyrin biosynthesis</keyword>
<dbReference type="InterPro" id="IPR036343">
    <property type="entry name" value="GluRdtase_N_sf"/>
</dbReference>
<feature type="binding site" evidence="8 10">
    <location>
        <position position="106"/>
    </location>
    <ligand>
        <name>substrate</name>
    </ligand>
</feature>
<evidence type="ECO:0000259" key="16">
    <source>
        <dbReference type="Pfam" id="PF05201"/>
    </source>
</evidence>
<feature type="binding site" evidence="8 10">
    <location>
        <begin position="46"/>
        <end position="49"/>
    </location>
    <ligand>
        <name>substrate</name>
    </ligand>
</feature>
<feature type="domain" description="Glutamyl-tRNA reductase N-terminal" evidence="16">
    <location>
        <begin position="6"/>
        <end position="153"/>
    </location>
</feature>
<dbReference type="InterPro" id="IPR036291">
    <property type="entry name" value="NAD(P)-bd_dom_sf"/>
</dbReference>
<dbReference type="Proteomes" id="UP000718281">
    <property type="component" value="Unassembled WGS sequence"/>
</dbReference>
<dbReference type="Gene3D" id="3.40.50.720">
    <property type="entry name" value="NAD(P)-binding Rossmann-like Domain"/>
    <property type="match status" value="1"/>
</dbReference>
<feature type="site" description="Important for activity" evidence="8 12">
    <location>
        <position position="96"/>
    </location>
</feature>
<accession>A0A934X2E9</accession>
<dbReference type="GO" id="GO:0008883">
    <property type="term" value="F:glutamyl-tRNA reductase activity"/>
    <property type="evidence" value="ECO:0007669"/>
    <property type="project" value="UniProtKB-UniRule"/>
</dbReference>
<evidence type="ECO:0000256" key="6">
    <source>
        <dbReference type="ARBA" id="ARBA00023244"/>
    </source>
</evidence>
<comment type="miscellaneous">
    <text evidence="8">During catalysis, the active site Cys acts as a nucleophile attacking the alpha-carbonyl group of tRNA-bound glutamate with the formation of a thioester intermediate between enzyme and glutamate, and the concomitant release of tRNA(Glu). The thioester intermediate is finally reduced by direct hydride transfer from NADPH, to form the product GSA.</text>
</comment>
<evidence type="ECO:0000256" key="13">
    <source>
        <dbReference type="RuleBase" id="RU000584"/>
    </source>
</evidence>
<keyword evidence="4 8" id="KW-0521">NADP</keyword>
<comment type="domain">
    <text evidence="8">Possesses an unusual extended V-shaped dimeric structure with each monomer consisting of three distinct domains arranged along a curved 'spinal' alpha-helix. The N-terminal catalytic domain specifically recognizes the glutamate moiety of the substrate. The second domain is the NADPH-binding domain, and the third C-terminal domain is responsible for dimerization.</text>
</comment>
<evidence type="ECO:0000256" key="1">
    <source>
        <dbReference type="ARBA" id="ARBA00005059"/>
    </source>
</evidence>
<dbReference type="NCBIfam" id="TIGR01035">
    <property type="entry name" value="hemA"/>
    <property type="match status" value="1"/>
</dbReference>
<dbReference type="EC" id="1.2.1.70" evidence="3 8"/>
<proteinExistence type="inferred from homology"/>
<feature type="domain" description="Quinate/shikimate 5-dehydrogenase/glutamyl-tRNA reductase" evidence="15">
    <location>
        <begin position="171"/>
        <end position="298"/>
    </location>
</feature>
<comment type="subunit">
    <text evidence="8">Homodimer.</text>
</comment>
<comment type="catalytic activity">
    <reaction evidence="7 8 13">
        <text>(S)-4-amino-5-oxopentanoate + tRNA(Glu) + NADP(+) = L-glutamyl-tRNA(Glu) + NADPH + H(+)</text>
        <dbReference type="Rhea" id="RHEA:12344"/>
        <dbReference type="Rhea" id="RHEA-COMP:9663"/>
        <dbReference type="Rhea" id="RHEA-COMP:9680"/>
        <dbReference type="ChEBI" id="CHEBI:15378"/>
        <dbReference type="ChEBI" id="CHEBI:57501"/>
        <dbReference type="ChEBI" id="CHEBI:57783"/>
        <dbReference type="ChEBI" id="CHEBI:58349"/>
        <dbReference type="ChEBI" id="CHEBI:78442"/>
        <dbReference type="ChEBI" id="CHEBI:78520"/>
        <dbReference type="EC" id="1.2.1.70"/>
    </reaction>
</comment>
<evidence type="ECO:0000256" key="2">
    <source>
        <dbReference type="ARBA" id="ARBA00005916"/>
    </source>
</evidence>
<evidence type="ECO:0000256" key="7">
    <source>
        <dbReference type="ARBA" id="ARBA00047464"/>
    </source>
</evidence>
<dbReference type="InterPro" id="IPR000343">
    <property type="entry name" value="4pyrrol_synth_GluRdtase"/>
</dbReference>
<feature type="domain" description="Tetrapyrrole biosynthesis glutamyl-tRNA reductase dimerisation" evidence="14">
    <location>
        <begin position="313"/>
        <end position="408"/>
    </location>
</feature>
<evidence type="ECO:0000313" key="17">
    <source>
        <dbReference type="EMBL" id="MBK6299756.1"/>
    </source>
</evidence>
<evidence type="ECO:0000256" key="5">
    <source>
        <dbReference type="ARBA" id="ARBA00023002"/>
    </source>
</evidence>
<evidence type="ECO:0000256" key="10">
    <source>
        <dbReference type="PIRSR" id="PIRSR000445-2"/>
    </source>
</evidence>
<comment type="pathway">
    <text evidence="1 8 13">Porphyrin-containing compound metabolism; protoporphyrin-IX biosynthesis; 5-aminolevulinate from L-glutamyl-tRNA(Glu): step 1/2.</text>
</comment>
<feature type="binding site" evidence="8 10">
    <location>
        <position position="117"/>
    </location>
    <ligand>
        <name>substrate</name>
    </ligand>
</feature>
<dbReference type="InterPro" id="IPR015895">
    <property type="entry name" value="4pyrrol_synth_GluRdtase_N"/>
</dbReference>
<dbReference type="PANTHER" id="PTHR43013:SF1">
    <property type="entry name" value="GLUTAMYL-TRNA REDUCTASE"/>
    <property type="match status" value="1"/>
</dbReference>
<evidence type="ECO:0000256" key="4">
    <source>
        <dbReference type="ARBA" id="ARBA00022857"/>
    </source>
</evidence>
<dbReference type="InterPro" id="IPR006151">
    <property type="entry name" value="Shikm_DH/Glu-tRNA_Rdtase"/>
</dbReference>
<reference evidence="17 18" key="1">
    <citation type="submission" date="2020-10" db="EMBL/GenBank/DDBJ databases">
        <title>Connecting structure to function with the recovery of over 1000 high-quality activated sludge metagenome-assembled genomes encoding full-length rRNA genes using long-read sequencing.</title>
        <authorList>
            <person name="Singleton C.M."/>
            <person name="Petriglieri F."/>
            <person name="Kristensen J.M."/>
            <person name="Kirkegaard R.H."/>
            <person name="Michaelsen T.Y."/>
            <person name="Andersen M.H."/>
            <person name="Karst S.M."/>
            <person name="Dueholm M.S."/>
            <person name="Nielsen P.H."/>
            <person name="Albertsen M."/>
        </authorList>
    </citation>
    <scope>NUCLEOTIDE SEQUENCE [LARGE SCALE GENOMIC DNA]</scope>
    <source>
        <strain evidence="17">AalE_18-Q3-R2-46_BAT3C.188</strain>
    </source>
</reference>
<dbReference type="PANTHER" id="PTHR43013">
    <property type="entry name" value="GLUTAMYL-TRNA REDUCTASE"/>
    <property type="match status" value="1"/>
</dbReference>
<comment type="caution">
    <text evidence="17">The sequence shown here is derived from an EMBL/GenBank/DDBJ whole genome shotgun (WGS) entry which is preliminary data.</text>
</comment>
<dbReference type="GO" id="GO:0019353">
    <property type="term" value="P:protoporphyrinogen IX biosynthetic process from glutamate"/>
    <property type="evidence" value="ECO:0007669"/>
    <property type="project" value="TreeGrafter"/>
</dbReference>
<organism evidence="17 18">
    <name type="scientific">Candidatus Phosphoribacter hodrii</name>
    <dbReference type="NCBI Taxonomy" id="2953743"/>
    <lineage>
        <taxon>Bacteria</taxon>
        <taxon>Bacillati</taxon>
        <taxon>Actinomycetota</taxon>
        <taxon>Actinomycetes</taxon>
        <taxon>Micrococcales</taxon>
        <taxon>Dermatophilaceae</taxon>
        <taxon>Candidatus Phosphoribacter</taxon>
    </lineage>
</organism>
<dbReference type="GO" id="GO:0050661">
    <property type="term" value="F:NADP binding"/>
    <property type="evidence" value="ECO:0007669"/>
    <property type="project" value="InterPro"/>
</dbReference>
<evidence type="ECO:0000256" key="8">
    <source>
        <dbReference type="HAMAP-Rule" id="MF_00087"/>
    </source>
</evidence>
<dbReference type="SUPFAM" id="SSF69742">
    <property type="entry name" value="Glutamyl tRNA-reductase catalytic, N-terminal domain"/>
    <property type="match status" value="1"/>
</dbReference>
<evidence type="ECO:0000313" key="18">
    <source>
        <dbReference type="Proteomes" id="UP000718281"/>
    </source>
</evidence>
<feature type="binding site" evidence="8 10">
    <location>
        <begin position="111"/>
        <end position="113"/>
    </location>
    <ligand>
        <name>substrate</name>
    </ligand>
</feature>
<dbReference type="PROSITE" id="PS00747">
    <property type="entry name" value="GLUTR"/>
    <property type="match status" value="1"/>
</dbReference>
<dbReference type="NCBIfam" id="NF000750">
    <property type="entry name" value="PRK00045.3-4"/>
    <property type="match status" value="1"/>
</dbReference>
<keyword evidence="5 8" id="KW-0560">Oxidoreductase</keyword>
<dbReference type="InterPro" id="IPR015896">
    <property type="entry name" value="4pyrrol_synth_GluRdtase_dimer"/>
</dbReference>
<name>A0A934X2E9_9MICO</name>
<evidence type="ECO:0000256" key="9">
    <source>
        <dbReference type="PIRSR" id="PIRSR000445-1"/>
    </source>
</evidence>
<gene>
    <name evidence="8" type="primary">hemA</name>
    <name evidence="17" type="ORF">IPF40_01435</name>
</gene>
<sequence>MTLLAVGVSHHHLGSDHLAELEVRAPDLTRAIESSTAVEGLVVVATCNRFEAYLDATAFHPAVEAVVAALRATPLADPQAIIEALDVHPGESAVEHLFSVACGLESMVVGEAQVVGQVRQALAEADAAKRATPALHRLFQDALATAKTVASTTELGGRGRSIASVGLDLLEAQHSPVAGSQALVLGTGSYAGVVVAELTRRGCTDIAVYSRTGRADSFARTHPVTPVPEPGLLDALARADLVVTCSGASSPTLTDALVKAQRRYAARVLPILDLSTGGELGDGVAELDEADVFTLDEIGRSAPAEHVDTLLAAQDVVNRSVAAYLHVEGGRTAAPAITAMRAYVSAIIAREAEVAARRYPPEVAEAIDRSLRRVSGALLHAPSVRAAELARTGDLEDYTHAMATLFGIVVEADSW</sequence>
<dbReference type="SUPFAM" id="SSF51735">
    <property type="entry name" value="NAD(P)-binding Rossmann-fold domains"/>
    <property type="match status" value="1"/>
</dbReference>
<comment type="function">
    <text evidence="8">Catalyzes the NADPH-dependent reduction of glutamyl-tRNA(Glu) to glutamate 1-semialdehyde (GSA).</text>
</comment>
<dbReference type="Gene3D" id="3.30.460.30">
    <property type="entry name" value="Glutamyl-tRNA reductase, N-terminal domain"/>
    <property type="match status" value="1"/>
</dbReference>
<dbReference type="Pfam" id="PF05201">
    <property type="entry name" value="GlutR_N"/>
    <property type="match status" value="1"/>
</dbReference>